<evidence type="ECO:0000313" key="3">
    <source>
        <dbReference type="EMBL" id="GCA75820.1"/>
    </source>
</evidence>
<keyword evidence="2" id="KW-0732">Signal</keyword>
<dbReference type="RefSeq" id="WP_149987141.1">
    <property type="nucleotide sequence ID" value="NZ_BHVP01000049.1"/>
</dbReference>
<evidence type="ECO:0008006" key="5">
    <source>
        <dbReference type="Google" id="ProtNLM"/>
    </source>
</evidence>
<gene>
    <name evidence="3" type="ORF">MiTe_02656</name>
</gene>
<feature type="region of interest" description="Disordered" evidence="1">
    <location>
        <begin position="241"/>
        <end position="298"/>
    </location>
</feature>
<feature type="chain" id="PRO_5022707193" description="PEP-CTERM protein-sorting domain-containing protein" evidence="2">
    <location>
        <begin position="34"/>
        <end position="342"/>
    </location>
</feature>
<feature type="compositionally biased region" description="Low complexity" evidence="1">
    <location>
        <begin position="251"/>
        <end position="260"/>
    </location>
</feature>
<organism evidence="3 4">
    <name type="scientific">Microcystis aeruginosa NIES-2520</name>
    <dbReference type="NCBI Taxonomy" id="2303982"/>
    <lineage>
        <taxon>Bacteria</taxon>
        <taxon>Bacillati</taxon>
        <taxon>Cyanobacteriota</taxon>
        <taxon>Cyanophyceae</taxon>
        <taxon>Oscillatoriophycideae</taxon>
        <taxon>Chroococcales</taxon>
        <taxon>Microcystaceae</taxon>
        <taxon>Microcystis</taxon>
    </lineage>
</organism>
<accession>A0A5A5RIE9</accession>
<dbReference type="AlphaFoldDB" id="A0A5A5RIE9"/>
<comment type="caution">
    <text evidence="3">The sequence shown here is derived from an EMBL/GenBank/DDBJ whole genome shotgun (WGS) entry which is preliminary data.</text>
</comment>
<protein>
    <recommendedName>
        <fullName evidence="5">PEP-CTERM protein-sorting domain-containing protein</fullName>
    </recommendedName>
</protein>
<evidence type="ECO:0000256" key="1">
    <source>
        <dbReference type="SAM" id="MobiDB-lite"/>
    </source>
</evidence>
<proteinExistence type="predicted"/>
<dbReference type="EMBL" id="BHVP01000049">
    <property type="protein sequence ID" value="GCA75820.1"/>
    <property type="molecule type" value="Genomic_DNA"/>
</dbReference>
<feature type="signal peptide" evidence="2">
    <location>
        <begin position="1"/>
        <end position="33"/>
    </location>
</feature>
<evidence type="ECO:0000256" key="2">
    <source>
        <dbReference type="SAM" id="SignalP"/>
    </source>
</evidence>
<reference evidence="3 4" key="1">
    <citation type="submission" date="2018-09" db="EMBL/GenBank/DDBJ databases">
        <title>Evolutionary history of phycoerythrin pigmentation in the water bloom-forming cyanobacterium Microcystis aeruginosa.</title>
        <authorList>
            <person name="Tanabe Y."/>
            <person name="Tanabe Y."/>
            <person name="Yamaguchi H."/>
        </authorList>
    </citation>
    <scope>NUCLEOTIDE SEQUENCE [LARGE SCALE GENOMIC DNA]</scope>
    <source>
        <strain evidence="3 4">NIES-2520</strain>
    </source>
</reference>
<sequence>MRSQFTESLGSHKKWLISGIATSLMLATVPVQAATIKAEVDWKLAGIPGATSPHISGPATSGSVDVLAGDNDTSGNNVFYHTYGDVTGNFGSRVSGNGNYDINGLFTYKDTFVNPNPFSSPASFTFTIIPGELSADISPSYTPTAGQALSALYEIDIRLNGTSIWNSSASLQYNGGTNTFSFTDDPVNSLGGTVYNTATSYSYFFGPFTQTISLGTFAPGETKLFEYDLKTIATGNLPTTCTGSSNGGGNPNEPNGQVGNFATGPDNGTGGDVPCGGSTARSGDPFHPNFPSGSPPGTITVTGVVSTTTIPESSNLLSLLVLGGGIGGSSIRRWYRRKNSNS</sequence>
<evidence type="ECO:0000313" key="4">
    <source>
        <dbReference type="Proteomes" id="UP000324917"/>
    </source>
</evidence>
<name>A0A5A5RIE9_MICAE</name>
<dbReference type="Proteomes" id="UP000324917">
    <property type="component" value="Unassembled WGS sequence"/>
</dbReference>